<name>A0A0D0CDQ7_9AGAM</name>
<reference evidence="3" key="2">
    <citation type="submission" date="2015-01" db="EMBL/GenBank/DDBJ databases">
        <title>Evolutionary Origins and Diversification of the Mycorrhizal Mutualists.</title>
        <authorList>
            <consortium name="DOE Joint Genome Institute"/>
            <consortium name="Mycorrhizal Genomics Consortium"/>
            <person name="Kohler A."/>
            <person name="Kuo A."/>
            <person name="Nagy L.G."/>
            <person name="Floudas D."/>
            <person name="Copeland A."/>
            <person name="Barry K.W."/>
            <person name="Cichocki N."/>
            <person name="Veneault-Fourrey C."/>
            <person name="LaButti K."/>
            <person name="Lindquist E.A."/>
            <person name="Lipzen A."/>
            <person name="Lundell T."/>
            <person name="Morin E."/>
            <person name="Murat C."/>
            <person name="Riley R."/>
            <person name="Ohm R."/>
            <person name="Sun H."/>
            <person name="Tunlid A."/>
            <person name="Henrissat B."/>
            <person name="Grigoriev I.V."/>
            <person name="Hibbett D.S."/>
            <person name="Martin F."/>
        </authorList>
    </citation>
    <scope>NUCLEOTIDE SEQUENCE [LARGE SCALE GENOMIC DNA]</scope>
    <source>
        <strain evidence="3">Ve08.2h10</strain>
    </source>
</reference>
<dbReference type="InterPro" id="IPR045341">
    <property type="entry name" value="DUF6532"/>
</dbReference>
<feature type="domain" description="DUF6532" evidence="1">
    <location>
        <begin position="4"/>
        <end position="111"/>
    </location>
</feature>
<dbReference type="Pfam" id="PF20149">
    <property type="entry name" value="DUF6532"/>
    <property type="match status" value="1"/>
</dbReference>
<dbReference type="AlphaFoldDB" id="A0A0D0CDQ7"/>
<evidence type="ECO:0000313" key="3">
    <source>
        <dbReference type="Proteomes" id="UP000054538"/>
    </source>
</evidence>
<dbReference type="EMBL" id="KN829495">
    <property type="protein sequence ID" value="KIK73703.1"/>
    <property type="molecule type" value="Genomic_DNA"/>
</dbReference>
<dbReference type="HOGENOM" id="CLU_038181_0_1_1"/>
<proteinExistence type="predicted"/>
<dbReference type="InParanoid" id="A0A0D0CDQ7"/>
<dbReference type="OrthoDB" id="2670159at2759"/>
<accession>A0A0D0CDQ7</accession>
<dbReference type="STRING" id="930991.A0A0D0CDQ7"/>
<reference evidence="2 3" key="1">
    <citation type="submission" date="2014-04" db="EMBL/GenBank/DDBJ databases">
        <authorList>
            <consortium name="DOE Joint Genome Institute"/>
            <person name="Kuo A."/>
            <person name="Kohler A."/>
            <person name="Jargeat P."/>
            <person name="Nagy L.G."/>
            <person name="Floudas D."/>
            <person name="Copeland A."/>
            <person name="Barry K.W."/>
            <person name="Cichocki N."/>
            <person name="Veneault-Fourrey C."/>
            <person name="LaButti K."/>
            <person name="Lindquist E.A."/>
            <person name="Lipzen A."/>
            <person name="Lundell T."/>
            <person name="Morin E."/>
            <person name="Murat C."/>
            <person name="Sun H."/>
            <person name="Tunlid A."/>
            <person name="Henrissat B."/>
            <person name="Grigoriev I.V."/>
            <person name="Hibbett D.S."/>
            <person name="Martin F."/>
            <person name="Nordberg H.P."/>
            <person name="Cantor M.N."/>
            <person name="Hua S.X."/>
        </authorList>
    </citation>
    <scope>NUCLEOTIDE SEQUENCE [LARGE SCALE GENOMIC DNA]</scope>
    <source>
        <strain evidence="2 3">Ve08.2h10</strain>
    </source>
</reference>
<keyword evidence="3" id="KW-1185">Reference proteome</keyword>
<evidence type="ECO:0000313" key="2">
    <source>
        <dbReference type="EMBL" id="KIK73703.1"/>
    </source>
</evidence>
<gene>
    <name evidence="2" type="ORF">PAXRUDRAFT_37067</name>
</gene>
<sequence length="207" mass="23767">MAQIAWAKEAWLEACQMCEAHIVFNNKIIQLITNQVWQLSGELKTKICPLIKTMYGFENSMKPVDLKTDFGLCYQSLGNPDKDVPHSGLYEHRIIQKAINIAYYYNKKDEGWSEGEHVDVHFSKPTYKDVYDKHMVNLCRFNAQTREYGILLKLLKRLDANGQLNARVDVKVEASCQTLLPDDAIAVAICEYQECAGENSDDDDEFY</sequence>
<protein>
    <recommendedName>
        <fullName evidence="1">DUF6532 domain-containing protein</fullName>
    </recommendedName>
</protein>
<dbReference type="Proteomes" id="UP000054538">
    <property type="component" value="Unassembled WGS sequence"/>
</dbReference>
<evidence type="ECO:0000259" key="1">
    <source>
        <dbReference type="Pfam" id="PF20149"/>
    </source>
</evidence>
<organism evidence="2 3">
    <name type="scientific">Paxillus rubicundulus Ve08.2h10</name>
    <dbReference type="NCBI Taxonomy" id="930991"/>
    <lineage>
        <taxon>Eukaryota</taxon>
        <taxon>Fungi</taxon>
        <taxon>Dikarya</taxon>
        <taxon>Basidiomycota</taxon>
        <taxon>Agaricomycotina</taxon>
        <taxon>Agaricomycetes</taxon>
        <taxon>Agaricomycetidae</taxon>
        <taxon>Boletales</taxon>
        <taxon>Paxilineae</taxon>
        <taxon>Paxillaceae</taxon>
        <taxon>Paxillus</taxon>
    </lineage>
</organism>